<evidence type="ECO:0000313" key="2">
    <source>
        <dbReference type="Proteomes" id="UP001499924"/>
    </source>
</evidence>
<gene>
    <name evidence="1" type="ORF">GCM10010531_18160</name>
</gene>
<dbReference type="EMBL" id="BAAAVV010000003">
    <property type="protein sequence ID" value="GAA3165968.1"/>
    <property type="molecule type" value="Genomic_DNA"/>
</dbReference>
<organism evidence="1 2">
    <name type="scientific">Blastococcus jejuensis</name>
    <dbReference type="NCBI Taxonomy" id="351224"/>
    <lineage>
        <taxon>Bacteria</taxon>
        <taxon>Bacillati</taxon>
        <taxon>Actinomycetota</taxon>
        <taxon>Actinomycetes</taxon>
        <taxon>Geodermatophilales</taxon>
        <taxon>Geodermatophilaceae</taxon>
        <taxon>Blastococcus</taxon>
    </lineage>
</organism>
<protein>
    <submittedName>
        <fullName evidence="1">Uncharacterized protein</fullName>
    </submittedName>
</protein>
<proteinExistence type="predicted"/>
<reference evidence="2" key="1">
    <citation type="journal article" date="2019" name="Int. J. Syst. Evol. Microbiol.">
        <title>The Global Catalogue of Microorganisms (GCM) 10K type strain sequencing project: providing services to taxonomists for standard genome sequencing and annotation.</title>
        <authorList>
            <consortium name="The Broad Institute Genomics Platform"/>
            <consortium name="The Broad Institute Genome Sequencing Center for Infectious Disease"/>
            <person name="Wu L."/>
            <person name="Ma J."/>
        </authorList>
    </citation>
    <scope>NUCLEOTIDE SEQUENCE [LARGE SCALE GENOMIC DNA]</scope>
    <source>
        <strain evidence="2">JCM 15614</strain>
    </source>
</reference>
<evidence type="ECO:0000313" key="1">
    <source>
        <dbReference type="EMBL" id="GAA3165968.1"/>
    </source>
</evidence>
<comment type="caution">
    <text evidence="1">The sequence shown here is derived from an EMBL/GenBank/DDBJ whole genome shotgun (WGS) entry which is preliminary data.</text>
</comment>
<sequence>MTKQGFTDVQVIVRDVCAAPAAAPGGGVVVAEYSGRAAVPLQSDPRLRQASVTARMQDVDDPAVPITVVVRWTGSGPLDHTTTHIHDRFPGEGVISSSANDLRRTADAVVTLQVGTGVDLRSVPAAEAVLERTKSRCVENPRPGVEGFYPCFGFPG</sequence>
<dbReference type="Proteomes" id="UP001499924">
    <property type="component" value="Unassembled WGS sequence"/>
</dbReference>
<dbReference type="RefSeq" id="WP_344688472.1">
    <property type="nucleotide sequence ID" value="NZ_BAAAVV010000003.1"/>
</dbReference>
<accession>A0ABP6P2T6</accession>
<keyword evidence="2" id="KW-1185">Reference proteome</keyword>
<name>A0ABP6P2T6_9ACTN</name>